<dbReference type="EMBL" id="GIKN01004266">
    <property type="protein sequence ID" value="NIE46539.1"/>
    <property type="molecule type" value="Transcribed_RNA"/>
</dbReference>
<organism evidence="9">
    <name type="scientific">Rhipicephalus microplus</name>
    <name type="common">Cattle tick</name>
    <name type="synonym">Boophilus microplus</name>
    <dbReference type="NCBI Taxonomy" id="6941"/>
    <lineage>
        <taxon>Eukaryota</taxon>
        <taxon>Metazoa</taxon>
        <taxon>Ecdysozoa</taxon>
        <taxon>Arthropoda</taxon>
        <taxon>Chelicerata</taxon>
        <taxon>Arachnida</taxon>
        <taxon>Acari</taxon>
        <taxon>Parasitiformes</taxon>
        <taxon>Ixodida</taxon>
        <taxon>Ixodoidea</taxon>
        <taxon>Ixodidae</taxon>
        <taxon>Rhipicephalinae</taxon>
        <taxon>Rhipicephalus</taxon>
        <taxon>Boophilus</taxon>
    </lineage>
</organism>
<keyword evidence="5 6" id="KW-0325">Glycoprotein</keyword>
<comment type="function">
    <text evidence="6">Salivary chemokine-binding protein which binds to host chemokines.</text>
</comment>
<evidence type="ECO:0000313" key="9">
    <source>
        <dbReference type="EMBL" id="NIE46539.1"/>
    </source>
</evidence>
<sequence length="226" mass="25180">MRFGRFFLRSILSEEVMRILWHLYLLIGLVVAAGAEPINNVPGCEDAPTASKETSTSTTTSTQATPSTGTTETETSTSTPTSTTATPSIGTTETESPTMRTTETETTPRTTTTTKGAREKDEPKYGYYTDYYGCFYKVLKSRGLLYHANCLYYCPWKPHVYRVRDGVTCLTILEKGAQERAYRDSKVCRKGRCFNGLCIPTGYVQGCTVPNTFPRNLPRNTLDHSE</sequence>
<dbReference type="VEuPathDB" id="VectorBase:LOC119179565"/>
<comment type="subcellular location">
    <subcellularLocation>
        <location evidence="1 6">Secreted</location>
    </subcellularLocation>
</comment>
<name>A0A6G5A6X2_RHIMP</name>
<proteinExistence type="predicted"/>
<dbReference type="Gene3D" id="2.30.130.100">
    <property type="match status" value="1"/>
</dbReference>
<feature type="chain" id="PRO_5026122543" description="Evasin" evidence="8">
    <location>
        <begin position="36"/>
        <end position="226"/>
    </location>
</feature>
<dbReference type="InterPro" id="IPR045797">
    <property type="entry name" value="EVA_Class_A"/>
</dbReference>
<keyword evidence="3 6" id="KW-0732">Signal</keyword>
<dbReference type="AlphaFoldDB" id="A0A6G5A6X2"/>
<keyword evidence="4 6" id="KW-1015">Disulfide bond</keyword>
<evidence type="ECO:0000256" key="2">
    <source>
        <dbReference type="ARBA" id="ARBA00022525"/>
    </source>
</evidence>
<evidence type="ECO:0000256" key="8">
    <source>
        <dbReference type="SAM" id="SignalP"/>
    </source>
</evidence>
<evidence type="ECO:0000256" key="5">
    <source>
        <dbReference type="ARBA" id="ARBA00023180"/>
    </source>
</evidence>
<feature type="compositionally biased region" description="Low complexity" evidence="7">
    <location>
        <begin position="47"/>
        <end position="114"/>
    </location>
</feature>
<evidence type="ECO:0000256" key="4">
    <source>
        <dbReference type="ARBA" id="ARBA00023157"/>
    </source>
</evidence>
<feature type="region of interest" description="Disordered" evidence="7">
    <location>
        <begin position="40"/>
        <end position="120"/>
    </location>
</feature>
<evidence type="ECO:0000256" key="3">
    <source>
        <dbReference type="ARBA" id="ARBA00022729"/>
    </source>
</evidence>
<evidence type="ECO:0000256" key="6">
    <source>
        <dbReference type="RuleBase" id="RU369006"/>
    </source>
</evidence>
<keyword evidence="2 6" id="KW-0964">Secreted</keyword>
<reference evidence="9" key="1">
    <citation type="submission" date="2020-03" db="EMBL/GenBank/DDBJ databases">
        <title>A transcriptome and proteome of the tick Rhipicephalus microplus shaped by the genetic composition of its hosts and developmental stage.</title>
        <authorList>
            <person name="Garcia G.R."/>
            <person name="Ribeiro J.M.C."/>
            <person name="Maruyama S.R."/>
            <person name="Gardinasse L.G."/>
            <person name="Nelson K."/>
            <person name="Ferreira B.R."/>
            <person name="Andrade T.G."/>
            <person name="Santos I.K.F.M."/>
        </authorList>
    </citation>
    <scope>NUCLEOTIDE SEQUENCE</scope>
    <source>
        <strain evidence="9">NSGR</strain>
        <tissue evidence="9">Salivary glands</tissue>
    </source>
</reference>
<dbReference type="GO" id="GO:0019957">
    <property type="term" value="F:C-C chemokine binding"/>
    <property type="evidence" value="ECO:0007669"/>
    <property type="project" value="InterPro"/>
</dbReference>
<dbReference type="Pfam" id="PF19429">
    <property type="entry name" value="EVA_Class_A"/>
    <property type="match status" value="1"/>
</dbReference>
<dbReference type="GO" id="GO:0005576">
    <property type="term" value="C:extracellular region"/>
    <property type="evidence" value="ECO:0007669"/>
    <property type="project" value="UniProtKB-SubCell"/>
</dbReference>
<evidence type="ECO:0000256" key="7">
    <source>
        <dbReference type="SAM" id="MobiDB-lite"/>
    </source>
</evidence>
<accession>A0A6G5A6X2</accession>
<feature type="signal peptide" evidence="8">
    <location>
        <begin position="1"/>
        <end position="35"/>
    </location>
</feature>
<protein>
    <recommendedName>
        <fullName evidence="6">Evasin</fullName>
    </recommendedName>
</protein>
<evidence type="ECO:0000256" key="1">
    <source>
        <dbReference type="ARBA" id="ARBA00004613"/>
    </source>
</evidence>